<evidence type="ECO:0000313" key="3">
    <source>
        <dbReference type="EMBL" id="OVA18699.1"/>
    </source>
</evidence>
<evidence type="ECO:0000259" key="2">
    <source>
        <dbReference type="Pfam" id="PF14383"/>
    </source>
</evidence>
<reference evidence="3 4" key="1">
    <citation type="journal article" date="2017" name="Mol. Plant">
        <title>The Genome of Medicinal Plant Macleaya cordata Provides New Insights into Benzylisoquinoline Alkaloids Metabolism.</title>
        <authorList>
            <person name="Liu X."/>
            <person name="Liu Y."/>
            <person name="Huang P."/>
            <person name="Ma Y."/>
            <person name="Qing Z."/>
            <person name="Tang Q."/>
            <person name="Cao H."/>
            <person name="Cheng P."/>
            <person name="Zheng Y."/>
            <person name="Yuan Z."/>
            <person name="Zhou Y."/>
            <person name="Liu J."/>
            <person name="Tang Z."/>
            <person name="Zhuo Y."/>
            <person name="Zhang Y."/>
            <person name="Yu L."/>
            <person name="Huang J."/>
            <person name="Yang P."/>
            <person name="Peng Q."/>
            <person name="Zhang J."/>
            <person name="Jiang W."/>
            <person name="Zhang Z."/>
            <person name="Lin K."/>
            <person name="Ro D.K."/>
            <person name="Chen X."/>
            <person name="Xiong X."/>
            <person name="Shang Y."/>
            <person name="Huang S."/>
            <person name="Zeng J."/>
        </authorList>
    </citation>
    <scope>NUCLEOTIDE SEQUENCE [LARGE SCALE GENOMIC DNA]</scope>
    <source>
        <strain evidence="4">cv. BLH2017</strain>
        <tissue evidence="3">Root</tissue>
    </source>
</reference>
<organism evidence="3 4">
    <name type="scientific">Macleaya cordata</name>
    <name type="common">Five-seeded plume-poppy</name>
    <name type="synonym">Bocconia cordata</name>
    <dbReference type="NCBI Taxonomy" id="56857"/>
    <lineage>
        <taxon>Eukaryota</taxon>
        <taxon>Viridiplantae</taxon>
        <taxon>Streptophyta</taxon>
        <taxon>Embryophyta</taxon>
        <taxon>Tracheophyta</taxon>
        <taxon>Spermatophyta</taxon>
        <taxon>Magnoliopsida</taxon>
        <taxon>Ranunculales</taxon>
        <taxon>Papaveraceae</taxon>
        <taxon>Papaveroideae</taxon>
        <taxon>Macleaya</taxon>
    </lineage>
</organism>
<feature type="compositionally biased region" description="Basic and acidic residues" evidence="1">
    <location>
        <begin position="463"/>
        <end position="484"/>
    </location>
</feature>
<dbReference type="OMA" id="PDVNCMW"/>
<dbReference type="Pfam" id="PF14383">
    <property type="entry name" value="VARLMGL"/>
    <property type="match status" value="1"/>
</dbReference>
<feature type="compositionally biased region" description="Polar residues" evidence="1">
    <location>
        <begin position="24"/>
        <end position="35"/>
    </location>
</feature>
<evidence type="ECO:0000256" key="1">
    <source>
        <dbReference type="SAM" id="MobiDB-lite"/>
    </source>
</evidence>
<dbReference type="Proteomes" id="UP000195402">
    <property type="component" value="Unassembled WGS sequence"/>
</dbReference>
<feature type="region of interest" description="Disordered" evidence="1">
    <location>
        <begin position="280"/>
        <end position="304"/>
    </location>
</feature>
<feature type="compositionally biased region" description="Basic and acidic residues" evidence="1">
    <location>
        <begin position="1"/>
        <end position="17"/>
    </location>
</feature>
<dbReference type="PANTHER" id="PTHR34282">
    <property type="entry name" value="OS01G0228800 PROTEIN-RELATED"/>
    <property type="match status" value="1"/>
</dbReference>
<feature type="domain" description="DUF3741" evidence="2">
    <location>
        <begin position="341"/>
        <end position="359"/>
    </location>
</feature>
<feature type="region of interest" description="Disordered" evidence="1">
    <location>
        <begin position="357"/>
        <end position="378"/>
    </location>
</feature>
<dbReference type="EMBL" id="MVGT01000435">
    <property type="protein sequence ID" value="OVA18699.1"/>
    <property type="molecule type" value="Genomic_DNA"/>
</dbReference>
<name>A0A200R7K4_MACCD</name>
<feature type="compositionally biased region" description="Basic and acidic residues" evidence="1">
    <location>
        <begin position="701"/>
        <end position="719"/>
    </location>
</feature>
<dbReference type="InParanoid" id="A0A200R7K4"/>
<evidence type="ECO:0000313" key="4">
    <source>
        <dbReference type="Proteomes" id="UP000195402"/>
    </source>
</evidence>
<proteinExistence type="predicted"/>
<dbReference type="FunCoup" id="A0A200R7K4">
    <property type="interactions" value="111"/>
</dbReference>
<protein>
    <recommendedName>
        <fullName evidence="2">DUF3741 domain-containing protein</fullName>
    </recommendedName>
</protein>
<feature type="region of interest" description="Disordered" evidence="1">
    <location>
        <begin position="701"/>
        <end position="736"/>
    </location>
</feature>
<keyword evidence="4" id="KW-1185">Reference proteome</keyword>
<dbReference type="STRING" id="56857.A0A200R7K4"/>
<gene>
    <name evidence="3" type="ORF">BVC80_1831g260</name>
</gene>
<dbReference type="PANTHER" id="PTHR34282:SF1">
    <property type="entry name" value="DUF3741 DOMAIN-CONTAINING PROTEIN"/>
    <property type="match status" value="1"/>
</dbReference>
<sequence>MAKKPDFTEKLLNDLRRRKEHMAMSQTSKGSNQMSADKYRNFKQPSQGSKEINLHENVGFTTKFTNKWFGNGHNRSFSMMESSKEIIPIGRARTSENIGDLSMALAFALKSSGKHRKIGSSGNPMSSFLHHIGRSVDFGEMDRRLILPVNGRFPTLSHLHIKEISKGAQKLNQILNACYNGLNCDKYSVEIGKELLKGAMDLEESLRMLVNLQEASEYMVSPQRKHRIRLVEVEDNNSEAIEEVNKKKKLERPKFSFDRPTKNPLEDVQEITKSSILKQRQLALSSPREPQKINSEKQALTTSNVVSHRRSASCGSASSTIATFSNLNKHTSSDSRPEKGRIPNVIAKLMGLEELPPQKESKTGSHNDPSVKQGTCVDKDSKKYLQEITKKIEPVIMNPEKLYSQAARKKVLRADNVETDIVLHADKIVVTQNQKLETEVHEGKSHWKDQKNASIIVKKQEKKTRQDKPNHKEQKITGRGGSKEKVLEDDLQRVAPQTRKHPEATYIKQEKAATKETMLQKEKINADEKLLTVNNQQKLPHDSPRQPRYKLRKSESQDVKLQAVEKEQLTAKNKLHIRKPKGTEMMLKRNLQKKLPNTNQAILVKNSKESVDAMPPKALKSNHHEDPISQGNATNLKRNMKKSPKENLEEQRPDPTNKETDEERVAAPITKVVITKSLHIPSTQNKVDNTESPKSVIPIKVKEELSRKTGSPHRYDKSLKQQTSVLEEPEQRRHERNDAVVSIIPTKEAEASMQPLNLTQDLHKIAELTPIPGNSIAEEYQMLKELEIITLNTNIQKITTEVSDSFQASTILLCGDQNNAIQIKGLHESSMISISKSLQQDQLKSPKSETPGSLTENENHLKQILIKSQLFINAAEALFKLQIPVGILHGSAHNCQDEDSKLLLDCGYEVMKRKGKRQELTFYPCVSISIGSKKVKCLDDLVKALHGDLETFKFFTENGNIQYDAAYCLHKMLQNDIQNSNSDVNCMWDFGWSDMMFACLEKEEVIRDVEKHVLNGLIDDITRDFLHISVVI</sequence>
<comment type="caution">
    <text evidence="3">The sequence shown here is derived from an EMBL/GenBank/DDBJ whole genome shotgun (WGS) entry which is preliminary data.</text>
</comment>
<feature type="region of interest" description="Disordered" evidence="1">
    <location>
        <begin position="606"/>
        <end position="663"/>
    </location>
</feature>
<accession>A0A200R7K4</accession>
<feature type="compositionally biased region" description="Basic and acidic residues" evidence="1">
    <location>
        <begin position="643"/>
        <end position="663"/>
    </location>
</feature>
<dbReference type="OrthoDB" id="761625at2759"/>
<feature type="region of interest" description="Disordered" evidence="1">
    <location>
        <begin position="533"/>
        <end position="557"/>
    </location>
</feature>
<dbReference type="AlphaFoldDB" id="A0A200R7K4"/>
<feature type="region of interest" description="Disordered" evidence="1">
    <location>
        <begin position="1"/>
        <end position="35"/>
    </location>
</feature>
<dbReference type="InterPro" id="IPR032795">
    <property type="entry name" value="DUF3741-assoc"/>
</dbReference>
<feature type="region of interest" description="Disordered" evidence="1">
    <location>
        <begin position="458"/>
        <end position="484"/>
    </location>
</feature>